<evidence type="ECO:0000313" key="7">
    <source>
        <dbReference type="EMBL" id="KAK7829732.1"/>
    </source>
</evidence>
<dbReference type="SUPFAM" id="SSF52743">
    <property type="entry name" value="Subtilisin-like"/>
    <property type="match status" value="1"/>
</dbReference>
<feature type="chain" id="PRO_5043339955" evidence="5">
    <location>
        <begin position="17"/>
        <end position="184"/>
    </location>
</feature>
<feature type="domain" description="Peptidase S8/S53" evidence="6">
    <location>
        <begin position="50"/>
        <end position="169"/>
    </location>
</feature>
<evidence type="ECO:0000256" key="3">
    <source>
        <dbReference type="ARBA" id="ARBA00022729"/>
    </source>
</evidence>
<evidence type="ECO:0000313" key="8">
    <source>
        <dbReference type="Proteomes" id="UP000237347"/>
    </source>
</evidence>
<accession>A0AAW0JSL8</accession>
<keyword evidence="8" id="KW-1185">Reference proteome</keyword>
<comment type="caution">
    <text evidence="7">The sequence shown here is derived from an EMBL/GenBank/DDBJ whole genome shotgun (WGS) entry which is preliminary data.</text>
</comment>
<organism evidence="7 8">
    <name type="scientific">Quercus suber</name>
    <name type="common">Cork oak</name>
    <dbReference type="NCBI Taxonomy" id="58331"/>
    <lineage>
        <taxon>Eukaryota</taxon>
        <taxon>Viridiplantae</taxon>
        <taxon>Streptophyta</taxon>
        <taxon>Embryophyta</taxon>
        <taxon>Tracheophyta</taxon>
        <taxon>Spermatophyta</taxon>
        <taxon>Magnoliopsida</taxon>
        <taxon>eudicotyledons</taxon>
        <taxon>Gunneridae</taxon>
        <taxon>Pentapetalae</taxon>
        <taxon>rosids</taxon>
        <taxon>fabids</taxon>
        <taxon>Fagales</taxon>
        <taxon>Fagaceae</taxon>
        <taxon>Quercus</taxon>
    </lineage>
</organism>
<evidence type="ECO:0000256" key="2">
    <source>
        <dbReference type="ARBA" id="ARBA00011073"/>
    </source>
</evidence>
<sequence length="184" mass="19889">MHLFCFWNTCIRTSIHLCVLVKPFKLATTYSLDSVSLKASIGLWLASNYGKDIIIGVVDSGIWPEQPSFKANGMPIGKVSTKWNGTCEGGQQFNSSMCHSKLIEVSYWEENGTSYFGYTEGTTKCVAPYARISVYKVSWGGAAALSDLLATMDQAIADGVGVICIAMGSPRLEGGKLSLNPITK</sequence>
<dbReference type="Gene3D" id="3.40.50.200">
    <property type="entry name" value="Peptidase S8/S53 domain"/>
    <property type="match status" value="2"/>
</dbReference>
<dbReference type="InterPro" id="IPR000209">
    <property type="entry name" value="Peptidase_S8/S53_dom"/>
</dbReference>
<dbReference type="Proteomes" id="UP000237347">
    <property type="component" value="Unassembled WGS sequence"/>
</dbReference>
<dbReference type="AlphaFoldDB" id="A0AAW0JSL8"/>
<evidence type="ECO:0000256" key="5">
    <source>
        <dbReference type="SAM" id="SignalP"/>
    </source>
</evidence>
<dbReference type="GO" id="GO:0004252">
    <property type="term" value="F:serine-type endopeptidase activity"/>
    <property type="evidence" value="ECO:0007669"/>
    <property type="project" value="InterPro"/>
</dbReference>
<dbReference type="Gramene" id="rna-CFP56_38358">
    <property type="protein sequence ID" value="cds-POE59740.1"/>
    <property type="gene ID" value="gene-CFP56_38358"/>
</dbReference>
<evidence type="ECO:0000256" key="1">
    <source>
        <dbReference type="ARBA" id="ARBA00004613"/>
    </source>
</evidence>
<dbReference type="InterPro" id="IPR045051">
    <property type="entry name" value="SBT"/>
</dbReference>
<dbReference type="GO" id="GO:0005576">
    <property type="term" value="C:extracellular region"/>
    <property type="evidence" value="ECO:0007669"/>
    <property type="project" value="UniProtKB-SubCell"/>
</dbReference>
<evidence type="ECO:0000256" key="4">
    <source>
        <dbReference type="PROSITE-ProRule" id="PRU01240"/>
    </source>
</evidence>
<dbReference type="PROSITE" id="PS51892">
    <property type="entry name" value="SUBTILASE"/>
    <property type="match status" value="1"/>
</dbReference>
<dbReference type="PANTHER" id="PTHR10795">
    <property type="entry name" value="PROPROTEIN CONVERTASE SUBTILISIN/KEXIN"/>
    <property type="match status" value="1"/>
</dbReference>
<gene>
    <name evidence="7" type="primary">SBT1.9_5</name>
    <name evidence="7" type="ORF">CFP56_028896</name>
</gene>
<protein>
    <submittedName>
        <fullName evidence="7">Subtilisin-like protease sbt1.9</fullName>
    </submittedName>
</protein>
<keyword evidence="3 5" id="KW-0732">Signal</keyword>
<dbReference type="GO" id="GO:0006508">
    <property type="term" value="P:proteolysis"/>
    <property type="evidence" value="ECO:0007669"/>
    <property type="project" value="UniProtKB-KW"/>
</dbReference>
<dbReference type="InterPro" id="IPR036852">
    <property type="entry name" value="Peptidase_S8/S53_dom_sf"/>
</dbReference>
<proteinExistence type="inferred from homology"/>
<evidence type="ECO:0000259" key="6">
    <source>
        <dbReference type="Pfam" id="PF00082"/>
    </source>
</evidence>
<comment type="similarity">
    <text evidence="2 4">Belongs to the peptidase S8 family.</text>
</comment>
<dbReference type="Pfam" id="PF00082">
    <property type="entry name" value="Peptidase_S8"/>
    <property type="match status" value="1"/>
</dbReference>
<comment type="subcellular location">
    <subcellularLocation>
        <location evidence="1">Secreted</location>
    </subcellularLocation>
</comment>
<reference evidence="7 8" key="1">
    <citation type="journal article" date="2018" name="Sci. Data">
        <title>The draft genome sequence of cork oak.</title>
        <authorList>
            <person name="Ramos A.M."/>
            <person name="Usie A."/>
            <person name="Barbosa P."/>
            <person name="Barros P.M."/>
            <person name="Capote T."/>
            <person name="Chaves I."/>
            <person name="Simoes F."/>
            <person name="Abreu I."/>
            <person name="Carrasquinho I."/>
            <person name="Faro C."/>
            <person name="Guimaraes J.B."/>
            <person name="Mendonca D."/>
            <person name="Nobrega F."/>
            <person name="Rodrigues L."/>
            <person name="Saibo N.J.M."/>
            <person name="Varela M.C."/>
            <person name="Egas C."/>
            <person name="Matos J."/>
            <person name="Miguel C.M."/>
            <person name="Oliveira M.M."/>
            <person name="Ricardo C.P."/>
            <person name="Goncalves S."/>
        </authorList>
    </citation>
    <scope>NUCLEOTIDE SEQUENCE [LARGE SCALE GENOMIC DNA]</scope>
    <source>
        <strain evidence="8">cv. HL8</strain>
    </source>
</reference>
<name>A0AAW0JSL8_QUESU</name>
<feature type="signal peptide" evidence="5">
    <location>
        <begin position="1"/>
        <end position="16"/>
    </location>
</feature>
<dbReference type="EMBL" id="PKMF04000475">
    <property type="protein sequence ID" value="KAK7829732.1"/>
    <property type="molecule type" value="Genomic_DNA"/>
</dbReference>
<comment type="caution">
    <text evidence="4">Lacks conserved residue(s) required for the propagation of feature annotation.</text>
</comment>